<accession>A0A8H4X6G8</accession>
<dbReference type="Proteomes" id="UP000622797">
    <property type="component" value="Unassembled WGS sequence"/>
</dbReference>
<proteinExistence type="inferred from homology"/>
<organism evidence="12 13">
    <name type="scientific">Fusarium sarcochroum</name>
    <dbReference type="NCBI Taxonomy" id="1208366"/>
    <lineage>
        <taxon>Eukaryota</taxon>
        <taxon>Fungi</taxon>
        <taxon>Dikarya</taxon>
        <taxon>Ascomycota</taxon>
        <taxon>Pezizomycotina</taxon>
        <taxon>Sordariomycetes</taxon>
        <taxon>Hypocreomycetidae</taxon>
        <taxon>Hypocreales</taxon>
        <taxon>Nectriaceae</taxon>
        <taxon>Fusarium</taxon>
        <taxon>Fusarium lateritium species complex</taxon>
    </lineage>
</organism>
<keyword evidence="9" id="KW-0539">Nucleus</keyword>
<evidence type="ECO:0000256" key="10">
    <source>
        <dbReference type="SAM" id="MobiDB-lite"/>
    </source>
</evidence>
<dbReference type="OrthoDB" id="20086at2759"/>
<protein>
    <recommendedName>
        <fullName evidence="7">Protein YAE1</fullName>
    </recommendedName>
    <alternativeName>
        <fullName evidence="6">Protein yae1</fullName>
    </alternativeName>
</protein>
<reference evidence="12" key="1">
    <citation type="journal article" date="2020" name="BMC Genomics">
        <title>Correction to: Identification and distribution of gene clusters required for synthesis of sphingolipid metabolism inhibitors in diverse species of the filamentous fungus Fusarium.</title>
        <authorList>
            <person name="Kim H.S."/>
            <person name="Lohmar J.M."/>
            <person name="Busman M."/>
            <person name="Brown D.W."/>
            <person name="Naumann T.A."/>
            <person name="Divon H.H."/>
            <person name="Lysoe E."/>
            <person name="Uhlig S."/>
            <person name="Proctor R.H."/>
        </authorList>
    </citation>
    <scope>NUCLEOTIDE SEQUENCE</scope>
    <source>
        <strain evidence="12">NRRL 20472</strain>
    </source>
</reference>
<comment type="caution">
    <text evidence="12">The sequence shown here is derived from an EMBL/GenBank/DDBJ whole genome shotgun (WGS) entry which is preliminary data.</text>
</comment>
<evidence type="ECO:0000256" key="1">
    <source>
        <dbReference type="ARBA" id="ARBA00003836"/>
    </source>
</evidence>
<dbReference type="InterPro" id="IPR019191">
    <property type="entry name" value="Essential_protein_Yae1_N"/>
</dbReference>
<name>A0A8H4X6G8_9HYPO</name>
<evidence type="ECO:0000256" key="6">
    <source>
        <dbReference type="ARBA" id="ARBA00017286"/>
    </source>
</evidence>
<dbReference type="AlphaFoldDB" id="A0A8H4X6G8"/>
<keyword evidence="13" id="KW-1185">Reference proteome</keyword>
<dbReference type="GO" id="GO:0005634">
    <property type="term" value="C:nucleus"/>
    <property type="evidence" value="ECO:0007669"/>
    <property type="project" value="UniProtKB-SubCell"/>
</dbReference>
<dbReference type="EMBL" id="JABEXW010000524">
    <property type="protein sequence ID" value="KAF4962776.1"/>
    <property type="molecule type" value="Genomic_DNA"/>
</dbReference>
<evidence type="ECO:0000256" key="4">
    <source>
        <dbReference type="ARBA" id="ARBA00007096"/>
    </source>
</evidence>
<comment type="subcellular location">
    <subcellularLocation>
        <location evidence="3">Cytoplasm</location>
    </subcellularLocation>
    <subcellularLocation>
        <location evidence="2">Nucleus</location>
    </subcellularLocation>
</comment>
<evidence type="ECO:0000256" key="8">
    <source>
        <dbReference type="ARBA" id="ARBA00022490"/>
    </source>
</evidence>
<comment type="function">
    <text evidence="1">The complex LTO1:YAE1 may function as a target specific adapter that probably recruits apo-RPLI1 to the cytosolic iron-sulfur protein assembly (CIA) complex machinery. May be required for biogenesis of the large ribosomal subunit and initiation of translation.</text>
</comment>
<comment type="similarity">
    <text evidence="4">Belongs to the YAE1 family.</text>
</comment>
<evidence type="ECO:0000256" key="3">
    <source>
        <dbReference type="ARBA" id="ARBA00004496"/>
    </source>
</evidence>
<evidence type="ECO:0000259" key="11">
    <source>
        <dbReference type="Pfam" id="PF09811"/>
    </source>
</evidence>
<keyword evidence="8" id="KW-0963">Cytoplasm</keyword>
<gene>
    <name evidence="12" type="ORF">FSARC_9150</name>
</gene>
<feature type="domain" description="Essential protein Yae1 N-terminal" evidence="11">
    <location>
        <begin position="76"/>
        <end position="114"/>
    </location>
</feature>
<comment type="subunit">
    <text evidence="5">May form a complex with LTO1.</text>
</comment>
<evidence type="ECO:0000256" key="9">
    <source>
        <dbReference type="ARBA" id="ARBA00023242"/>
    </source>
</evidence>
<dbReference type="PANTHER" id="PTHR18829">
    <property type="entry name" value="PROTEIN YAE1 HOMOLOG"/>
    <property type="match status" value="1"/>
</dbReference>
<dbReference type="PANTHER" id="PTHR18829:SF0">
    <property type="entry name" value="PROTEIN YAE1 HOMOLOG"/>
    <property type="match status" value="1"/>
</dbReference>
<feature type="region of interest" description="Disordered" evidence="10">
    <location>
        <begin position="1"/>
        <end position="67"/>
    </location>
</feature>
<dbReference type="Pfam" id="PF09811">
    <property type="entry name" value="Yae1_N"/>
    <property type="match status" value="1"/>
</dbReference>
<evidence type="ECO:0000313" key="12">
    <source>
        <dbReference type="EMBL" id="KAF4962776.1"/>
    </source>
</evidence>
<dbReference type="InterPro" id="IPR038881">
    <property type="entry name" value="Yae1-like"/>
</dbReference>
<reference evidence="12" key="2">
    <citation type="submission" date="2020-05" db="EMBL/GenBank/DDBJ databases">
        <authorList>
            <person name="Kim H.-S."/>
            <person name="Proctor R.H."/>
            <person name="Brown D.W."/>
        </authorList>
    </citation>
    <scope>NUCLEOTIDE SEQUENCE</scope>
    <source>
        <strain evidence="12">NRRL 20472</strain>
    </source>
</reference>
<evidence type="ECO:0000256" key="5">
    <source>
        <dbReference type="ARBA" id="ARBA00011427"/>
    </source>
</evidence>
<dbReference type="GO" id="GO:0005737">
    <property type="term" value="C:cytoplasm"/>
    <property type="evidence" value="ECO:0007669"/>
    <property type="project" value="UniProtKB-SubCell"/>
</dbReference>
<evidence type="ECO:0000256" key="2">
    <source>
        <dbReference type="ARBA" id="ARBA00004123"/>
    </source>
</evidence>
<evidence type="ECO:0000256" key="7">
    <source>
        <dbReference type="ARBA" id="ARBA00018400"/>
    </source>
</evidence>
<evidence type="ECO:0000313" key="13">
    <source>
        <dbReference type="Proteomes" id="UP000622797"/>
    </source>
</evidence>
<sequence>MHFQPVEQMVDEAYTAGPQDEPQVDPPSTNDALDDVFGSGPSSPVGEHSHRDGHDASGTTHPSDIRRLQTEHTTAGYREGITVSKDSSLQAGFDEGFSLGASVGLRAGQLLGLLEGIAEAVRGRDDADASKVAELTTKAREELSTENIFKPDYWAEDGNWKYEVKPAAGTEEVVFTDVADAHPLVKKWTAVVNEQVALWKIDRSVLDDETGLRLEAVVDEPLGSGAAPTAKKPLDW</sequence>